<organism evidence="2 3">
    <name type="scientific">Mangrovibacillus cuniculi</name>
    <dbReference type="NCBI Taxonomy" id="2593652"/>
    <lineage>
        <taxon>Bacteria</taxon>
        <taxon>Bacillati</taxon>
        <taxon>Bacillota</taxon>
        <taxon>Bacilli</taxon>
        <taxon>Bacillales</taxon>
        <taxon>Bacillaceae</taxon>
        <taxon>Mangrovibacillus</taxon>
    </lineage>
</organism>
<gene>
    <name evidence="2" type="ORF">G8O30_00845</name>
</gene>
<evidence type="ECO:0000313" key="3">
    <source>
        <dbReference type="Proteomes" id="UP000593626"/>
    </source>
</evidence>
<proteinExistence type="predicted"/>
<evidence type="ECO:0000313" key="2">
    <source>
        <dbReference type="EMBL" id="QPC45625.1"/>
    </source>
</evidence>
<accession>A0A7S8C8Z6</accession>
<dbReference type="Proteomes" id="UP000593626">
    <property type="component" value="Chromosome"/>
</dbReference>
<sequence>MKKLLLLMLLTLILTACGTTSTGSSQTPPSAEEPVKEVRAEVTEGDFIYRLVSEKNVYKEGEPWEFYAELEYVGELDEVEIGHAASPFYFDMVETTRGYQIGYPMDEPYIVTTLKRNEPYRENGYVGGGYSEHDSEEYVEFMKSLMNDEYPHGHYVINGATDFYLHDESVSEKQNVRLEAVVEFDVIK</sequence>
<keyword evidence="3" id="KW-1185">Reference proteome</keyword>
<dbReference type="EMBL" id="CP049742">
    <property type="protein sequence ID" value="QPC45625.1"/>
    <property type="molecule type" value="Genomic_DNA"/>
</dbReference>
<feature type="chain" id="PRO_5039152256" evidence="1">
    <location>
        <begin position="19"/>
        <end position="188"/>
    </location>
</feature>
<dbReference type="RefSeq" id="WP_239673133.1">
    <property type="nucleotide sequence ID" value="NZ_CP049742.1"/>
</dbReference>
<evidence type="ECO:0000256" key="1">
    <source>
        <dbReference type="SAM" id="SignalP"/>
    </source>
</evidence>
<reference evidence="2 3" key="1">
    <citation type="submission" date="2019-07" db="EMBL/GenBank/DDBJ databases">
        <title>Genome sequence of 2 isolates from Red Sea Mangroves.</title>
        <authorList>
            <person name="Sefrji F."/>
            <person name="Michoud G."/>
            <person name="Merlino G."/>
            <person name="Daffonchio D."/>
        </authorList>
    </citation>
    <scope>NUCLEOTIDE SEQUENCE [LARGE SCALE GENOMIC DNA]</scope>
    <source>
        <strain evidence="2 3">R1DC41</strain>
    </source>
</reference>
<name>A0A7S8C8Z6_9BACI</name>
<protein>
    <submittedName>
        <fullName evidence="2">Uncharacterized protein</fullName>
    </submittedName>
</protein>
<keyword evidence="1" id="KW-0732">Signal</keyword>
<dbReference type="PROSITE" id="PS51257">
    <property type="entry name" value="PROKAR_LIPOPROTEIN"/>
    <property type="match status" value="1"/>
</dbReference>
<feature type="signal peptide" evidence="1">
    <location>
        <begin position="1"/>
        <end position="18"/>
    </location>
</feature>
<dbReference type="AlphaFoldDB" id="A0A7S8C8Z6"/>
<dbReference type="KEGG" id="mcui:G8O30_00845"/>